<dbReference type="GO" id="GO:0031047">
    <property type="term" value="P:regulatory ncRNA-mediated gene silencing"/>
    <property type="evidence" value="ECO:0007669"/>
    <property type="project" value="InterPro"/>
</dbReference>
<evidence type="ECO:0000313" key="3">
    <source>
        <dbReference type="EMBL" id="KAG6403890.1"/>
    </source>
</evidence>
<reference evidence="3" key="2">
    <citation type="submission" date="2020-08" db="EMBL/GenBank/DDBJ databases">
        <title>Plant Genome Project.</title>
        <authorList>
            <person name="Zhang R.-G."/>
        </authorList>
    </citation>
    <scope>NUCLEOTIDE SEQUENCE</scope>
    <source>
        <strain evidence="3">Huo1</strain>
        <tissue evidence="3">Leaf</tissue>
    </source>
</reference>
<dbReference type="InterPro" id="IPR005380">
    <property type="entry name" value="XS_domain"/>
</dbReference>
<reference evidence="3" key="1">
    <citation type="submission" date="2018-01" db="EMBL/GenBank/DDBJ databases">
        <authorList>
            <person name="Mao J.F."/>
        </authorList>
    </citation>
    <scope>NUCLEOTIDE SEQUENCE</scope>
    <source>
        <strain evidence="3">Huo1</strain>
        <tissue evidence="3">Leaf</tissue>
    </source>
</reference>
<dbReference type="Gene3D" id="3.30.70.2890">
    <property type="entry name" value="XS domain"/>
    <property type="match status" value="1"/>
</dbReference>
<dbReference type="EMBL" id="PNBA02000013">
    <property type="protein sequence ID" value="KAG6403890.1"/>
    <property type="molecule type" value="Genomic_DNA"/>
</dbReference>
<protein>
    <recommendedName>
        <fullName evidence="2">XS domain-containing protein</fullName>
    </recommendedName>
</protein>
<feature type="coiled-coil region" evidence="1">
    <location>
        <begin position="60"/>
        <end position="94"/>
    </location>
</feature>
<dbReference type="Proteomes" id="UP000298416">
    <property type="component" value="Unassembled WGS sequence"/>
</dbReference>
<evidence type="ECO:0000259" key="2">
    <source>
        <dbReference type="Pfam" id="PF03468"/>
    </source>
</evidence>
<organism evidence="3">
    <name type="scientific">Salvia splendens</name>
    <name type="common">Scarlet sage</name>
    <dbReference type="NCBI Taxonomy" id="180675"/>
    <lineage>
        <taxon>Eukaryota</taxon>
        <taxon>Viridiplantae</taxon>
        <taxon>Streptophyta</taxon>
        <taxon>Embryophyta</taxon>
        <taxon>Tracheophyta</taxon>
        <taxon>Spermatophyta</taxon>
        <taxon>Magnoliopsida</taxon>
        <taxon>eudicotyledons</taxon>
        <taxon>Gunneridae</taxon>
        <taxon>Pentapetalae</taxon>
        <taxon>asterids</taxon>
        <taxon>lamiids</taxon>
        <taxon>Lamiales</taxon>
        <taxon>Lamiaceae</taxon>
        <taxon>Nepetoideae</taxon>
        <taxon>Mentheae</taxon>
        <taxon>Salviinae</taxon>
        <taxon>Salvia</taxon>
        <taxon>Salvia subgen. Calosphace</taxon>
        <taxon>core Calosphace</taxon>
    </lineage>
</organism>
<accession>A0A8X8WXN6</accession>
<dbReference type="InterPro" id="IPR038588">
    <property type="entry name" value="XS_domain_sf"/>
</dbReference>
<name>A0A8X8WXN6_SALSN</name>
<gene>
    <name evidence="3" type="ORF">SASPL_136124</name>
</gene>
<evidence type="ECO:0000313" key="4">
    <source>
        <dbReference type="Proteomes" id="UP000298416"/>
    </source>
</evidence>
<sequence length="134" mass="16288">MFDTFKFEKAYEGRHQGKRDYLQDGKNMEKLYSWMARNDDHGTYNIIERRKVHEIACGHLKKVLQEHDRLTMQLELQRKKLEEKEQELGENENSWLYPEKNQVMDHPPCHINAIMVKYIELSRFSRSDYLQQNK</sequence>
<evidence type="ECO:0000256" key="1">
    <source>
        <dbReference type="SAM" id="Coils"/>
    </source>
</evidence>
<proteinExistence type="predicted"/>
<keyword evidence="4" id="KW-1185">Reference proteome</keyword>
<dbReference type="AlphaFoldDB" id="A0A8X8WXN6"/>
<comment type="caution">
    <text evidence="3">The sequence shown here is derived from an EMBL/GenBank/DDBJ whole genome shotgun (WGS) entry which is preliminary data.</text>
</comment>
<keyword evidence="1" id="KW-0175">Coiled coil</keyword>
<feature type="domain" description="XS" evidence="2">
    <location>
        <begin position="4"/>
        <end position="41"/>
    </location>
</feature>
<dbReference type="Pfam" id="PF03468">
    <property type="entry name" value="XS"/>
    <property type="match status" value="1"/>
</dbReference>